<accession>A0ABT4EAB1</accession>
<evidence type="ECO:0000256" key="1">
    <source>
        <dbReference type="SAM" id="SignalP"/>
    </source>
</evidence>
<proteinExistence type="predicted"/>
<evidence type="ECO:0008006" key="4">
    <source>
        <dbReference type="Google" id="ProtNLM"/>
    </source>
</evidence>
<feature type="signal peptide" evidence="1">
    <location>
        <begin position="1"/>
        <end position="21"/>
    </location>
</feature>
<organism evidence="2 3">
    <name type="scientific">Paenibacillus alvei</name>
    <name type="common">Bacillus alvei</name>
    <dbReference type="NCBI Taxonomy" id="44250"/>
    <lineage>
        <taxon>Bacteria</taxon>
        <taxon>Bacillati</taxon>
        <taxon>Bacillota</taxon>
        <taxon>Bacilli</taxon>
        <taxon>Bacillales</taxon>
        <taxon>Paenibacillaceae</taxon>
        <taxon>Paenibacillus</taxon>
    </lineage>
</organism>
<reference evidence="2 3" key="1">
    <citation type="submission" date="2022-05" db="EMBL/GenBank/DDBJ databases">
        <title>Genome Sequencing of Bee-Associated Microbes.</title>
        <authorList>
            <person name="Dunlap C."/>
        </authorList>
    </citation>
    <scope>NUCLEOTIDE SEQUENCE [LARGE SCALE GENOMIC DNA]</scope>
    <source>
        <strain evidence="2 3">NRRL NRS-750</strain>
    </source>
</reference>
<gene>
    <name evidence="2" type="ORF">M5X04_08715</name>
</gene>
<name>A0ABT4EAB1_PAEAL</name>
<dbReference type="EMBL" id="JAMDLY010000009">
    <property type="protein sequence ID" value="MCY9529413.1"/>
    <property type="molecule type" value="Genomic_DNA"/>
</dbReference>
<feature type="chain" id="PRO_5045447241" description="YtkA-like domain-containing protein" evidence="1">
    <location>
        <begin position="22"/>
        <end position="170"/>
    </location>
</feature>
<dbReference type="RefSeq" id="WP_268631977.1">
    <property type="nucleotide sequence ID" value="NZ_JAMDLY010000009.1"/>
</dbReference>
<dbReference type="Proteomes" id="UP001527090">
    <property type="component" value="Unassembled WGS sequence"/>
</dbReference>
<sequence length="170" mass="18907">MKKCLVALILLAFLGSPSLGAKQSVAVEAEKPASSTRLITEQQKLFSVKISAPQKVAANEEFMIKADLKKETEEDLTMMSGTKLFVYIIKDSSGKQINSYPIKSAGMNWVFKGEAGKKTSENYKYKIKEPGVYEVSAIGEFAIEQDGSYKFHKIQTDSKKVVVEKKKELK</sequence>
<comment type="caution">
    <text evidence="2">The sequence shown here is derived from an EMBL/GenBank/DDBJ whole genome shotgun (WGS) entry which is preliminary data.</text>
</comment>
<protein>
    <recommendedName>
        <fullName evidence="4">YtkA-like domain-containing protein</fullName>
    </recommendedName>
</protein>
<evidence type="ECO:0000313" key="2">
    <source>
        <dbReference type="EMBL" id="MCY9529413.1"/>
    </source>
</evidence>
<keyword evidence="1" id="KW-0732">Signal</keyword>
<keyword evidence="3" id="KW-1185">Reference proteome</keyword>
<evidence type="ECO:0000313" key="3">
    <source>
        <dbReference type="Proteomes" id="UP001527090"/>
    </source>
</evidence>